<protein>
    <submittedName>
        <fullName evidence="1">Uncharacterized protein</fullName>
    </submittedName>
</protein>
<name>A0A0B0PN67_GOSAR</name>
<evidence type="ECO:0000313" key="1">
    <source>
        <dbReference type="EMBL" id="KHG26455.1"/>
    </source>
</evidence>
<reference evidence="2" key="1">
    <citation type="submission" date="2014-09" db="EMBL/GenBank/DDBJ databases">
        <authorList>
            <person name="Mudge J."/>
            <person name="Ramaraj T."/>
            <person name="Lindquist I.E."/>
            <person name="Bharti A.K."/>
            <person name="Sundararajan A."/>
            <person name="Cameron C.T."/>
            <person name="Woodward J.E."/>
            <person name="May G.D."/>
            <person name="Brubaker C."/>
            <person name="Broadhvest J."/>
            <person name="Wilkins T.A."/>
        </authorList>
    </citation>
    <scope>NUCLEOTIDE SEQUENCE</scope>
    <source>
        <strain evidence="2">cv. AKA8401</strain>
    </source>
</reference>
<gene>
    <name evidence="1" type="ORF">F383_07602</name>
</gene>
<dbReference type="EMBL" id="KN436725">
    <property type="protein sequence ID" value="KHG26455.1"/>
    <property type="molecule type" value="Genomic_DNA"/>
</dbReference>
<sequence>MFDFCIYLPLFSKKKNPITILFKDFYSLFYNLFCLFVGSFEHVSDVAY</sequence>
<evidence type="ECO:0000313" key="2">
    <source>
        <dbReference type="Proteomes" id="UP000032142"/>
    </source>
</evidence>
<keyword evidence="2" id="KW-1185">Reference proteome</keyword>
<dbReference type="AlphaFoldDB" id="A0A0B0PN67"/>
<organism evidence="1 2">
    <name type="scientific">Gossypium arboreum</name>
    <name type="common">Tree cotton</name>
    <name type="synonym">Gossypium nanking</name>
    <dbReference type="NCBI Taxonomy" id="29729"/>
    <lineage>
        <taxon>Eukaryota</taxon>
        <taxon>Viridiplantae</taxon>
        <taxon>Streptophyta</taxon>
        <taxon>Embryophyta</taxon>
        <taxon>Tracheophyta</taxon>
        <taxon>Spermatophyta</taxon>
        <taxon>Magnoliopsida</taxon>
        <taxon>eudicotyledons</taxon>
        <taxon>Gunneridae</taxon>
        <taxon>Pentapetalae</taxon>
        <taxon>rosids</taxon>
        <taxon>malvids</taxon>
        <taxon>Malvales</taxon>
        <taxon>Malvaceae</taxon>
        <taxon>Malvoideae</taxon>
        <taxon>Gossypium</taxon>
    </lineage>
</organism>
<proteinExistence type="predicted"/>
<accession>A0A0B0PN67</accession>
<dbReference type="Proteomes" id="UP000032142">
    <property type="component" value="Unassembled WGS sequence"/>
</dbReference>